<dbReference type="EMBL" id="AGVV01000025">
    <property type="protein sequence ID" value="EHK77219.1"/>
    <property type="molecule type" value="Genomic_DNA"/>
</dbReference>
<dbReference type="PATRIC" id="fig|1107881.3.peg.2928"/>
<dbReference type="AlphaFoldDB" id="H0G0A2"/>
<gene>
    <name evidence="1" type="ORF">SM0020_14434</name>
</gene>
<accession>H0G0A2</accession>
<protein>
    <recommendedName>
        <fullName evidence="3">Plasmid stabilization system</fullName>
    </recommendedName>
</protein>
<proteinExistence type="predicted"/>
<evidence type="ECO:0008006" key="3">
    <source>
        <dbReference type="Google" id="ProtNLM"/>
    </source>
</evidence>
<evidence type="ECO:0000313" key="1">
    <source>
        <dbReference type="EMBL" id="EHK77219.1"/>
    </source>
</evidence>
<dbReference type="Proteomes" id="UP000004038">
    <property type="component" value="Unassembled WGS sequence"/>
</dbReference>
<sequence>MATGRPGRVIGTYEKSITRLPYVIAYALMNHGGRQSVMILRVIHTVREWTAEEWPP</sequence>
<name>H0G0A2_RHIML</name>
<organism evidence="1 2">
    <name type="scientific">Sinorhizobium meliloti CCNWSX0020</name>
    <dbReference type="NCBI Taxonomy" id="1107881"/>
    <lineage>
        <taxon>Bacteria</taxon>
        <taxon>Pseudomonadati</taxon>
        <taxon>Pseudomonadota</taxon>
        <taxon>Alphaproteobacteria</taxon>
        <taxon>Hyphomicrobiales</taxon>
        <taxon>Rhizobiaceae</taxon>
        <taxon>Sinorhizobium/Ensifer group</taxon>
        <taxon>Sinorhizobium</taxon>
    </lineage>
</organism>
<reference evidence="1 2" key="1">
    <citation type="journal article" date="2012" name="J. Bacteriol.">
        <title>Draft Genome Sequence of Sinorhizobium meliloti CCNWSX0020, a Nitrogen-Fixing Symbiont with Copper Tolerance Capability Isolated from Lead-Zinc Mine Tailings.</title>
        <authorList>
            <person name="Li Z."/>
            <person name="Ma Z."/>
            <person name="Hao X."/>
            <person name="Wei G."/>
        </authorList>
    </citation>
    <scope>NUCLEOTIDE SEQUENCE [LARGE SCALE GENOMIC DNA]</scope>
    <source>
        <strain evidence="1 2">CCNWSX0020</strain>
    </source>
</reference>
<evidence type="ECO:0000313" key="2">
    <source>
        <dbReference type="Proteomes" id="UP000004038"/>
    </source>
</evidence>